<dbReference type="GO" id="GO:0036149">
    <property type="term" value="P:phosphatidylinositol acyl-chain remodeling"/>
    <property type="evidence" value="ECO:0007669"/>
    <property type="project" value="TreeGrafter"/>
</dbReference>
<comment type="similarity">
    <text evidence="1">Belongs to the 1-acyl-sn-glycerol-3-phosphate acyltransferase family.</text>
</comment>
<dbReference type="CDD" id="cd07990">
    <property type="entry name" value="LPLAT_LCLAT1-like"/>
    <property type="match status" value="1"/>
</dbReference>
<evidence type="ECO:0000256" key="3">
    <source>
        <dbReference type="ARBA" id="ARBA00023315"/>
    </source>
</evidence>
<dbReference type="SMART" id="SM00563">
    <property type="entry name" value="PlsC"/>
    <property type="match status" value="1"/>
</dbReference>
<feature type="domain" description="Phospholipid/glycerol acyltransferase" evidence="5">
    <location>
        <begin position="80"/>
        <end position="204"/>
    </location>
</feature>
<keyword evidence="3" id="KW-0012">Acyltransferase</keyword>
<dbReference type="EnsemblMetazoa" id="CapteT127675">
    <property type="protein sequence ID" value="CapteP127675"/>
    <property type="gene ID" value="CapteG127675"/>
</dbReference>
<reference evidence="7" key="3">
    <citation type="submission" date="2015-06" db="UniProtKB">
        <authorList>
            <consortium name="EnsemblMetazoa"/>
        </authorList>
    </citation>
    <scope>IDENTIFICATION</scope>
</reference>
<keyword evidence="4" id="KW-1133">Transmembrane helix</keyword>
<dbReference type="HOGENOM" id="CLU_046804_2_0_1"/>
<dbReference type="OrthoDB" id="5920068at2759"/>
<dbReference type="GO" id="GO:0016746">
    <property type="term" value="F:acyltransferase activity"/>
    <property type="evidence" value="ECO:0007669"/>
    <property type="project" value="UniProtKB-KW"/>
</dbReference>
<feature type="transmembrane region" description="Helical" evidence="4">
    <location>
        <begin position="325"/>
        <end position="353"/>
    </location>
</feature>
<sequence>MAVRAIWVISSNILLVPSYVALMLVFSPMRLNQTTSELYWKANGFIYRHVLSQVALWCCSAGYSVTEVGDDITECAKDRAVFLCNHQSTFDVPALMIVITQRNCIAETVCWVMDMMFKKTHFGVVSALHGDFFVQAGQATRHLQPKRIKEHFREVFLPRKHKWILLFPEGGFLHKRRESSQRFAQKNGLPVMQHVAIPRVTGLLAVIETLSSGEVNHNDQKDVMTPTKGNSESAKWVIDATLMYPKGEPLDLLNVLLGNREPTEVFIHYKKHRMSTIPQDQELLTKWLYDAYEQKENMLGEYYRSGKLPEDCVTRRSIKVDTVTAIFAAAVLCGSSAVLCGYLLSVVFSRAYFIMSSIM</sequence>
<feature type="transmembrane region" description="Helical" evidence="4">
    <location>
        <begin position="6"/>
        <end position="26"/>
    </location>
</feature>
<organism evidence="6">
    <name type="scientific">Capitella teleta</name>
    <name type="common">Polychaete worm</name>
    <dbReference type="NCBI Taxonomy" id="283909"/>
    <lineage>
        <taxon>Eukaryota</taxon>
        <taxon>Metazoa</taxon>
        <taxon>Spiralia</taxon>
        <taxon>Lophotrochozoa</taxon>
        <taxon>Annelida</taxon>
        <taxon>Polychaeta</taxon>
        <taxon>Sedentaria</taxon>
        <taxon>Scolecida</taxon>
        <taxon>Capitellidae</taxon>
        <taxon>Capitella</taxon>
    </lineage>
</organism>
<accession>R7TMA7</accession>
<evidence type="ECO:0000256" key="2">
    <source>
        <dbReference type="ARBA" id="ARBA00022679"/>
    </source>
</evidence>
<keyword evidence="2" id="KW-0808">Transferase</keyword>
<gene>
    <name evidence="6" type="ORF">CAPTEDRAFT_127675</name>
</gene>
<evidence type="ECO:0000313" key="7">
    <source>
        <dbReference type="EnsemblMetazoa" id="CapteP127675"/>
    </source>
</evidence>
<dbReference type="STRING" id="283909.R7TMA7"/>
<dbReference type="OMA" id="EMGDDIT"/>
<dbReference type="AlphaFoldDB" id="R7TMA7"/>
<dbReference type="Proteomes" id="UP000014760">
    <property type="component" value="Unassembled WGS sequence"/>
</dbReference>
<dbReference type="SUPFAM" id="SSF69593">
    <property type="entry name" value="Glycerol-3-phosphate (1)-acyltransferase"/>
    <property type="match status" value="1"/>
</dbReference>
<name>R7TMA7_CAPTE</name>
<protein>
    <recommendedName>
        <fullName evidence="5">Phospholipid/glycerol acyltransferase domain-containing protein</fullName>
    </recommendedName>
</protein>
<evidence type="ECO:0000256" key="1">
    <source>
        <dbReference type="ARBA" id="ARBA00008655"/>
    </source>
</evidence>
<evidence type="ECO:0000259" key="5">
    <source>
        <dbReference type="SMART" id="SM00563"/>
    </source>
</evidence>
<dbReference type="Pfam" id="PF16076">
    <property type="entry name" value="Acyltransf_C"/>
    <property type="match status" value="1"/>
</dbReference>
<keyword evidence="4" id="KW-0472">Membrane</keyword>
<dbReference type="InterPro" id="IPR032098">
    <property type="entry name" value="Acyltransf_C"/>
</dbReference>
<dbReference type="PANTHER" id="PTHR10983:SF2">
    <property type="entry name" value="ACYL-COA:LYSOPHOSPHATIDYLGLYCEROL ACYLTRANSFERASE 1"/>
    <property type="match status" value="1"/>
</dbReference>
<evidence type="ECO:0000256" key="4">
    <source>
        <dbReference type="SAM" id="Phobius"/>
    </source>
</evidence>
<proteinExistence type="inferred from homology"/>
<keyword evidence="4" id="KW-0812">Transmembrane</keyword>
<dbReference type="EMBL" id="KB309368">
    <property type="protein sequence ID" value="ELT94672.1"/>
    <property type="molecule type" value="Genomic_DNA"/>
</dbReference>
<dbReference type="InterPro" id="IPR002123">
    <property type="entry name" value="Plipid/glycerol_acylTrfase"/>
</dbReference>
<keyword evidence="8" id="KW-1185">Reference proteome</keyword>
<evidence type="ECO:0000313" key="8">
    <source>
        <dbReference type="Proteomes" id="UP000014760"/>
    </source>
</evidence>
<dbReference type="Pfam" id="PF01553">
    <property type="entry name" value="Acyltransferase"/>
    <property type="match status" value="1"/>
</dbReference>
<evidence type="ECO:0000313" key="6">
    <source>
        <dbReference type="EMBL" id="ELT94672.1"/>
    </source>
</evidence>
<reference evidence="8" key="1">
    <citation type="submission" date="2012-12" db="EMBL/GenBank/DDBJ databases">
        <authorList>
            <person name="Hellsten U."/>
            <person name="Grimwood J."/>
            <person name="Chapman J.A."/>
            <person name="Shapiro H."/>
            <person name="Aerts A."/>
            <person name="Otillar R.P."/>
            <person name="Terry A.Y."/>
            <person name="Boore J.L."/>
            <person name="Simakov O."/>
            <person name="Marletaz F."/>
            <person name="Cho S.-J."/>
            <person name="Edsinger-Gonzales E."/>
            <person name="Havlak P."/>
            <person name="Kuo D.-H."/>
            <person name="Larsson T."/>
            <person name="Lv J."/>
            <person name="Arendt D."/>
            <person name="Savage R."/>
            <person name="Osoegawa K."/>
            <person name="de Jong P."/>
            <person name="Lindberg D.R."/>
            <person name="Seaver E.C."/>
            <person name="Weisblat D.A."/>
            <person name="Putnam N.H."/>
            <person name="Grigoriev I.V."/>
            <person name="Rokhsar D.S."/>
        </authorList>
    </citation>
    <scope>NUCLEOTIDE SEQUENCE</scope>
    <source>
        <strain evidence="8">I ESC-2004</strain>
    </source>
</reference>
<dbReference type="PANTHER" id="PTHR10983">
    <property type="entry name" value="1-ACYLGLYCEROL-3-PHOSPHATE ACYLTRANSFERASE-RELATED"/>
    <property type="match status" value="1"/>
</dbReference>
<dbReference type="GO" id="GO:0005783">
    <property type="term" value="C:endoplasmic reticulum"/>
    <property type="evidence" value="ECO:0007669"/>
    <property type="project" value="TreeGrafter"/>
</dbReference>
<dbReference type="EMBL" id="AMQN01012209">
    <property type="status" value="NOT_ANNOTATED_CDS"/>
    <property type="molecule type" value="Genomic_DNA"/>
</dbReference>
<reference evidence="6 8" key="2">
    <citation type="journal article" date="2013" name="Nature">
        <title>Insights into bilaterian evolution from three spiralian genomes.</title>
        <authorList>
            <person name="Simakov O."/>
            <person name="Marletaz F."/>
            <person name="Cho S.J."/>
            <person name="Edsinger-Gonzales E."/>
            <person name="Havlak P."/>
            <person name="Hellsten U."/>
            <person name="Kuo D.H."/>
            <person name="Larsson T."/>
            <person name="Lv J."/>
            <person name="Arendt D."/>
            <person name="Savage R."/>
            <person name="Osoegawa K."/>
            <person name="de Jong P."/>
            <person name="Grimwood J."/>
            <person name="Chapman J.A."/>
            <person name="Shapiro H."/>
            <person name="Aerts A."/>
            <person name="Otillar R.P."/>
            <person name="Terry A.Y."/>
            <person name="Boore J.L."/>
            <person name="Grigoriev I.V."/>
            <person name="Lindberg D.R."/>
            <person name="Seaver E.C."/>
            <person name="Weisblat D.A."/>
            <person name="Putnam N.H."/>
            <person name="Rokhsar D.S."/>
        </authorList>
    </citation>
    <scope>NUCLEOTIDE SEQUENCE</scope>
    <source>
        <strain evidence="6 8">I ESC-2004</strain>
    </source>
</reference>